<dbReference type="FunFam" id="1.20.58.830:FF:000021">
    <property type="entry name" value="Erythrocyte membrane protein 1, PfEMP1"/>
    <property type="match status" value="1"/>
</dbReference>
<evidence type="ECO:0000259" key="6">
    <source>
        <dbReference type="Pfam" id="PF22672"/>
    </source>
</evidence>
<evidence type="ECO:0000259" key="2">
    <source>
        <dbReference type="Pfam" id="PF03011"/>
    </source>
</evidence>
<dbReference type="GO" id="GO:0016020">
    <property type="term" value="C:membrane"/>
    <property type="evidence" value="ECO:0007669"/>
    <property type="project" value="InterPro"/>
</dbReference>
<dbReference type="SUPFAM" id="SSF140924">
    <property type="entry name" value="Duffy binding domain-like"/>
    <property type="match status" value="6"/>
</dbReference>
<dbReference type="InterPro" id="IPR029210">
    <property type="entry name" value="PfEMP1_NTS"/>
</dbReference>
<dbReference type="FunFam" id="1.20.1310.20:FF:000003">
    <property type="entry name" value="Erythrocyte membrane protein 1, PfEMP1"/>
    <property type="match status" value="1"/>
</dbReference>
<evidence type="ECO:0000259" key="5">
    <source>
        <dbReference type="Pfam" id="PF21807"/>
    </source>
</evidence>
<dbReference type="Pfam" id="PF05424">
    <property type="entry name" value="Duffy_binding"/>
    <property type="match status" value="4"/>
</dbReference>
<evidence type="ECO:0000259" key="4">
    <source>
        <dbReference type="Pfam" id="PF15447"/>
    </source>
</evidence>
<evidence type="ECO:0000259" key="3">
    <source>
        <dbReference type="Pfam" id="PF05424"/>
    </source>
</evidence>
<feature type="compositionally biased region" description="Polar residues" evidence="1">
    <location>
        <begin position="1312"/>
        <end position="1323"/>
    </location>
</feature>
<feature type="domain" description="Duffy-binding-like" evidence="2">
    <location>
        <begin position="585"/>
        <end position="725"/>
    </location>
</feature>
<feature type="region of interest" description="Disordered" evidence="1">
    <location>
        <begin position="1234"/>
        <end position="1292"/>
    </location>
</feature>
<feature type="domain" description="Plasmodium falciparum erythrocyte membrane protein-1 N-terminal segment" evidence="4">
    <location>
        <begin position="22"/>
        <end position="57"/>
    </location>
</feature>
<dbReference type="EMBL" id="GG665093">
    <property type="protein sequence ID" value="KNG75833.1"/>
    <property type="molecule type" value="Genomic_DNA"/>
</dbReference>
<sequence length="2283" mass="261700">MGNTQSSEGEAKTPSLTESHNSARNVLENIGIEIYNEEKKKVNGYTSQLRGDLSRAKFCDAFCGVVGIRNYGYSDPCYLNHRFYTNIQDSSVEGRNPCHNRNQNRFDENAEAYCNSDKIRGNENNRKDGACAPFRRQNLCDRNLEYLINKNTENTHDLLGNVLVTAKYEGDIIVSNHPDKDIKGNKSSICTSLARSFADIGDIVRGKDMFKPNEDDKVQKGLQVVFKKIYNTLPSATQNHYKDDDISGNYYKLRDAWWTVNRDKVWQAITCKAPTGADYFKKKSVDTVDFTNDGKCGHTEGTVPTNLDYVPQFLRWFDEWGEEFCRIKKIKLENVKKACRDEENGKYCSLNGFDCTQTIWKKGIFGRGNGCTDCSFKCFPYEIWLGNQREAFRKQKEKYAKEINGNNLLRNNTNNSINNKYNKDFYNKLKGKYETVDKFINLLNEGKYCKEKLPEEEVIKFTNSGDKETFYRSEYCQVCPDCGVECNKGTCEKKTDADGNCGKNVNYIPPSGVKPIDINVIYSGNEQSDITQKLKDFCNNSTNYKGKNYEKWQCYYVDSDNNKCKMEKKHGNNTMKEIITEFHNFLELWVIYLLTETIRWNDKIKNCINNTTIHCIDKCDKNCVCFDKWIKQKEQEWNNIKKLFTKEQKMPKKYYTNINDLFNSFFFQVIYKFNEGEAKWKELMENLKEKIMSFNSKNCSDDLQNAIELLLEYLKEKSTICKDNNTIEACASSKKSKTNPCINNTTTTTGGDNKHASVKQIAQYYKRKAHAQLEEGGGSRSALKGDATKGTYKRGGSGDDFKNLCNITKKDSNDKRGNNGGPCTGKDGNNRGVRMKIGTPWTNIVEKKTTSYKDFYLPPRREHMCTSNLENLDVDSVIKNGNASHSLLGDVLLAAKMDADEIIKRYKDQNNIQLTDPNHKASVCRSVRYSFADLGDIIKGTDMWDGDRGEIKTQGNLVKIFEKIKAQLPKNKDRYANDNDGKHLNLRSDWWEANRHQVWKAMQCKTTTKRFSLNIKCGDTSITPLVDYIPQRLRWMTEWAEWYCKVQKEAYKDLRKKCEECRSKSVNCTQSTPECKNCKEARDAYKEKIEPWRIQWETVSKKYQILYKEAEINAINGGPGYYSASVQEEDKHVVDFLYELHLQNGGKKGPPPATHRVTHDSARVKRDATVNTPSTVYSTAAGYVHQEAYLDDCVLQKQFCKNPNGETSPSGKENHKEYAFRHQPHDYDEACDCEDRRTLKPPPPPEVEESESKKVEKAKKEKEEDDEEYEAPPPTTPSTPNPCANGGDSSGAQITSVTEIATKMHGEANERMLQNSRNGNNGDSKLKANASEGKYNTQGAESTLKTECDITDKHSNRDTRRSQWPCYGKNDKRLEIGKEWEQGEKLGTKVHIYMPPRRQHMCTSNLENLDLSKEGLNNSSLVSNSLLGDVLLAAKYEADFIKNNYNNRQKRKDTIDRKDQEGICRAMKYSFADIGDIIRGKDMWIENNDARRLQENLKKIFAKIKEKNGGNTGTYKDDGDPYTKLRSDWWFANRDQVWKAMKCATKNGISCSDDTPLDDYIPQRLRWMTEWAEWYCKVQSQAYGELEKGCQKCKGEKCMNGEAMCTDCRNACKVYKTKIEPWKKQWKQMEQKYEELYKEGQNVANGETGTPSSGASKDENDVVAFLKKLREKNIDSNEIYSTAAGYVHQELPNMECQGQKHFCDEKHEEYAFKNPPNGYDVVCKCKDRPEQQIKKKEVEDACKIVEDTLNSNKGKRYINGCGTKTNVTYPEWKYHNSSGLVREDGVCMPPRRQKLCLYFLTKSNNLNSEDDIRNNFITCAAIETHFAWDRYKNKNKGADDQLKSGTIPDEFKRQMFYTFSDYRNIFFGTDISSCQNIKNASENIKIILNKEKDEEKNEKQMINKWTNSYGPEIWEGMLCALTHEINADKKNIIKTTYSYDKLKSPNNGSVSLEEFSSRPQFLRWFTEWGDEFCTERQEKEEKVKNYCTENYDGCAKNNKHPNCDKACKAYRKYITDKKSEYTDQEQKFKDDERNNKPGYEGYSENEAYKYLKDKCLDKKCDYMEKVKNNSEYWDKPNKTYTNSDLEKKCECQPQPPPQAARPPPKPGGGGGVGRTLGPRSEKDDDEDDDDSNGEESDDENVPEDSHQEEDDDEDGDDAPEEASEEVETAKESEPVNGEVAPTTQNEVNPCDIVKTLFEKPESLQAACSLKYGPGGKEKFPNWKCVPTSGESAPSSDNKGGLCIPPRRRKLYLGGFDKFISGEATPATSSRAPNGDPLLTNLKG</sequence>
<feature type="domain" description="Duffy-antigen binding" evidence="3">
    <location>
        <begin position="1785"/>
        <end position="1975"/>
    </location>
</feature>
<dbReference type="Proteomes" id="UP000054562">
    <property type="component" value="Unassembled WGS sequence"/>
</dbReference>
<organism evidence="7 8">
    <name type="scientific">Plasmodium falciparum IGH-CR14</name>
    <dbReference type="NCBI Taxonomy" id="580059"/>
    <lineage>
        <taxon>Eukaryota</taxon>
        <taxon>Sar</taxon>
        <taxon>Alveolata</taxon>
        <taxon>Apicomplexa</taxon>
        <taxon>Aconoidasida</taxon>
        <taxon>Haemosporida</taxon>
        <taxon>Plasmodiidae</taxon>
        <taxon>Plasmodium</taxon>
        <taxon>Plasmodium (Laverania)</taxon>
    </lineage>
</organism>
<evidence type="ECO:0000256" key="1">
    <source>
        <dbReference type="SAM" id="MobiDB-lite"/>
    </source>
</evidence>
<feature type="domain" description="Duffy-antigen binding" evidence="3">
    <location>
        <begin position="1392"/>
        <end position="1566"/>
    </location>
</feature>
<protein>
    <submittedName>
        <fullName evidence="7">Erythrocyte membrane protein 1</fullName>
    </submittedName>
</protein>
<reference evidence="8" key="2">
    <citation type="submission" date="2015-07" db="EMBL/GenBank/DDBJ databases">
        <title>The genome sequence of Plasmodium falciparum IGH-CR14.</title>
        <authorList>
            <consortium name="The Broad Institute Genome Sequencing Platform"/>
            <person name="Volkman S.K."/>
            <person name="Neafsey D.E."/>
            <person name="Dash A.P."/>
            <person name="Chitnis C.E."/>
            <person name="Hartl D.L."/>
            <person name="Young S.K."/>
            <person name="Kodira C.D."/>
            <person name="Zeng Q."/>
            <person name="Koehrsen M."/>
            <person name="Godfrey P."/>
            <person name="Alvarado L."/>
            <person name="Berlin A."/>
            <person name="Borenstein D."/>
            <person name="Chen Z."/>
            <person name="Engels R."/>
            <person name="Freedman E."/>
            <person name="Gellesch M."/>
            <person name="Goldberg J."/>
            <person name="Griggs A."/>
            <person name="Gujja S."/>
            <person name="Heiman D."/>
            <person name="Hepburn T."/>
            <person name="Howarth C."/>
            <person name="Jen D."/>
            <person name="Larson L."/>
            <person name="Lewis B."/>
            <person name="Mehta T."/>
            <person name="Park D."/>
            <person name="Pearson M."/>
            <person name="Roberts A."/>
            <person name="Saif S."/>
            <person name="Shea T."/>
            <person name="Shenoy N."/>
            <person name="Sisk P."/>
            <person name="Stolte C."/>
            <person name="Sykes S."/>
            <person name="Walk T."/>
            <person name="White J."/>
            <person name="Yandava C."/>
            <person name="Wirth D.F."/>
            <person name="Nusbaum C."/>
            <person name="Birren B."/>
        </authorList>
    </citation>
    <scope>NUCLEOTIDE SEQUENCE [LARGE SCALE GENOMIC DNA]</scope>
    <source>
        <strain evidence="8">IGH-CR14</strain>
    </source>
</reference>
<dbReference type="InterPro" id="IPR054595">
    <property type="entry name" value="DBL_C"/>
</dbReference>
<dbReference type="Pfam" id="PF03011">
    <property type="entry name" value="PFEMP"/>
    <property type="match status" value="1"/>
</dbReference>
<feature type="region of interest" description="Disordered" evidence="1">
    <location>
        <begin position="1312"/>
        <end position="1339"/>
    </location>
</feature>
<feature type="compositionally biased region" description="Pro residues" evidence="1">
    <location>
        <begin position="1271"/>
        <end position="1280"/>
    </location>
</feature>
<feature type="domain" description="Duffy-antigen binding" evidence="3">
    <location>
        <begin position="129"/>
        <end position="315"/>
    </location>
</feature>
<name>A0A0L1I9L4_PLAFA</name>
<feature type="compositionally biased region" description="Pro residues" evidence="1">
    <location>
        <begin position="2093"/>
        <end position="2106"/>
    </location>
</feature>
<dbReference type="FunFam" id="1.20.58.830:FF:000005">
    <property type="entry name" value="Erythrocyte membrane protein 1, PfEMP1"/>
    <property type="match status" value="1"/>
</dbReference>
<evidence type="ECO:0000313" key="7">
    <source>
        <dbReference type="EMBL" id="KNG75833.1"/>
    </source>
</evidence>
<dbReference type="Pfam" id="PF15447">
    <property type="entry name" value="NTS"/>
    <property type="match status" value="1"/>
</dbReference>
<dbReference type="InterPro" id="IPR042202">
    <property type="entry name" value="Duffy-ag-bd_sf"/>
</dbReference>
<accession>A0A0L1I9L4</accession>
<dbReference type="InterPro" id="IPR049158">
    <property type="entry name" value="PfEMP1_CIDRalpha1_dom"/>
</dbReference>
<feature type="compositionally biased region" description="Basic and acidic residues" evidence="1">
    <location>
        <begin position="1250"/>
        <end position="1262"/>
    </location>
</feature>
<feature type="domain" description="Duffy-binding-like" evidence="6">
    <location>
        <begin position="319"/>
        <end position="474"/>
    </location>
</feature>
<dbReference type="Pfam" id="PF22672">
    <property type="entry name" value="DBL_C"/>
    <property type="match status" value="1"/>
</dbReference>
<dbReference type="InterPro" id="IPR008602">
    <property type="entry name" value="Duffy-antigen-binding"/>
</dbReference>
<dbReference type="InterPro" id="IPR004258">
    <property type="entry name" value="DBL"/>
</dbReference>
<feature type="compositionally biased region" description="Basic and acidic residues" evidence="1">
    <location>
        <begin position="808"/>
        <end position="817"/>
    </location>
</feature>
<feature type="domain" description="Duffy-antigen binding" evidence="3">
    <location>
        <begin position="855"/>
        <end position="1034"/>
    </location>
</feature>
<dbReference type="OrthoDB" id="10495164at2759"/>
<feature type="domain" description="PfEMP1 CIDRalpha1" evidence="5">
    <location>
        <begin position="517"/>
        <end position="573"/>
    </location>
</feature>
<feature type="region of interest" description="Disordered" evidence="1">
    <location>
        <begin position="2084"/>
        <end position="2188"/>
    </location>
</feature>
<feature type="region of interest" description="Disordered" evidence="1">
    <location>
        <begin position="2261"/>
        <end position="2283"/>
    </location>
</feature>
<proteinExistence type="predicted"/>
<evidence type="ECO:0000313" key="8">
    <source>
        <dbReference type="Proteomes" id="UP000054562"/>
    </source>
</evidence>
<dbReference type="Pfam" id="PF21807">
    <property type="entry name" value="PfEMP1_CIDRalpha1_dom"/>
    <property type="match status" value="1"/>
</dbReference>
<dbReference type="Gene3D" id="1.20.1310.20">
    <property type="entry name" value="Duffy-antigen binding domain"/>
    <property type="match status" value="5"/>
</dbReference>
<dbReference type="Gene3D" id="1.20.58.830">
    <property type="match status" value="4"/>
</dbReference>
<feature type="compositionally biased region" description="Acidic residues" evidence="1">
    <location>
        <begin position="2123"/>
        <end position="2166"/>
    </location>
</feature>
<dbReference type="Gene3D" id="1.20.58.1930">
    <property type="match status" value="1"/>
</dbReference>
<feature type="region of interest" description="Disordered" evidence="1">
    <location>
        <begin position="1"/>
        <end position="23"/>
    </location>
</feature>
<gene>
    <name evidence="7" type="ORF">PFMG_02110</name>
</gene>
<reference evidence="8" key="1">
    <citation type="submission" date="2015-07" db="EMBL/GenBank/DDBJ databases">
        <title>Annotation of Plasmodium falciparum IGH-CR14.</title>
        <authorList>
            <consortium name="The Broad Institute Genome Sequencing Platform"/>
            <person name="Volkman S.K."/>
            <person name="Neafsey D.E."/>
            <person name="Dash A.P."/>
            <person name="Chitnis C.E."/>
            <person name="Hartl D.L."/>
            <person name="Young S.K."/>
            <person name="Zeng Q."/>
            <person name="Koehrsen M."/>
            <person name="Alvarado L."/>
            <person name="Berlin A."/>
            <person name="Borenstein D."/>
            <person name="Chapman S.B."/>
            <person name="Chen Z."/>
            <person name="Engels R."/>
            <person name="Freedman E."/>
            <person name="Gellesch M."/>
            <person name="Goldberg J."/>
            <person name="Griggs A."/>
            <person name="Gujja S."/>
            <person name="Heilman E.R."/>
            <person name="Heiman D.I."/>
            <person name="Howarth C."/>
            <person name="Jen D."/>
            <person name="Larson L."/>
            <person name="Mehta T."/>
            <person name="Neiman D."/>
            <person name="Park D."/>
            <person name="Pearson M."/>
            <person name="Roberts A."/>
            <person name="Saif S."/>
            <person name="Shea T."/>
            <person name="Shenoy N."/>
            <person name="Sisk P."/>
            <person name="Stolte C."/>
            <person name="Sykes S."/>
            <person name="Walk T."/>
            <person name="White J."/>
            <person name="Yandava C."/>
            <person name="Haas B."/>
            <person name="Henn M.R."/>
            <person name="Nusbaum C."/>
            <person name="Birren B."/>
        </authorList>
    </citation>
    <scope>NUCLEOTIDE SEQUENCE [LARGE SCALE GENOMIC DNA]</scope>
    <source>
        <strain evidence="8">IGH-CR14</strain>
    </source>
</reference>
<feature type="region of interest" description="Disordered" evidence="1">
    <location>
        <begin position="772"/>
        <end position="794"/>
    </location>
</feature>
<feature type="region of interest" description="Disordered" evidence="1">
    <location>
        <begin position="808"/>
        <end position="835"/>
    </location>
</feature>
<dbReference type="GO" id="GO:0046789">
    <property type="term" value="F:host cell surface receptor binding"/>
    <property type="evidence" value="ECO:0007669"/>
    <property type="project" value="InterPro"/>
</dbReference>